<feature type="region of interest" description="Disordered" evidence="7">
    <location>
        <begin position="140"/>
        <end position="172"/>
    </location>
</feature>
<keyword evidence="4" id="KW-0067">ATP-binding</keyword>
<reference evidence="8 9" key="1">
    <citation type="submission" date="2023-05" db="EMBL/GenBank/DDBJ databases">
        <title>B98-5 Cell Line De Novo Hybrid Assembly: An Optical Mapping Approach.</title>
        <authorList>
            <person name="Kananen K."/>
            <person name="Auerbach J.A."/>
            <person name="Kautto E."/>
            <person name="Blachly J.S."/>
        </authorList>
    </citation>
    <scope>NUCLEOTIDE SEQUENCE [LARGE SCALE GENOMIC DNA]</scope>
    <source>
        <strain evidence="8">B95-8</strain>
        <tissue evidence="8">Cell line</tissue>
    </source>
</reference>
<comment type="caution">
    <text evidence="8">The sequence shown here is derived from an EMBL/GenBank/DDBJ whole genome shotgun (WGS) entry which is preliminary data.</text>
</comment>
<protein>
    <submittedName>
        <fullName evidence="8">Uncharacterized protein</fullName>
    </submittedName>
</protein>
<feature type="compositionally biased region" description="Polar residues" evidence="7">
    <location>
        <begin position="140"/>
        <end position="161"/>
    </location>
</feature>
<evidence type="ECO:0000256" key="5">
    <source>
        <dbReference type="ARBA" id="ARBA00022842"/>
    </source>
</evidence>
<keyword evidence="3" id="KW-0547">Nucleotide-binding</keyword>
<accession>A0ABQ9TBR3</accession>
<sequence>MAIKGLKCELKSTQSFYNKCNSLCEWRSIDSSIVLPLTRGSLKALALEHALCLTGDGLAHLQATNPQQLLCLIPHVQVFARVAPKQKFIITSLKELGYVTLMCGDGTNDVGTLKHANVGVAILANAPEWVMEWRQWPQDSPTLSNSGIRATSRTGKQQSGLPPSEEQLASQRDHLSQVLPDFEDGNTPIVKLGDASIATPFTSKLPSIQCICHVIKQGRCTLVTALQMFKICFYCK</sequence>
<keyword evidence="6" id="KW-1278">Translocase</keyword>
<evidence type="ECO:0000256" key="4">
    <source>
        <dbReference type="ARBA" id="ARBA00022840"/>
    </source>
</evidence>
<name>A0ABQ9TBR3_SAGOE</name>
<dbReference type="Proteomes" id="UP001266305">
    <property type="component" value="Unassembled WGS sequence"/>
</dbReference>
<dbReference type="InterPro" id="IPR023214">
    <property type="entry name" value="HAD_sf"/>
</dbReference>
<keyword evidence="9" id="KW-1185">Reference proteome</keyword>
<evidence type="ECO:0000313" key="8">
    <source>
        <dbReference type="EMBL" id="KAK2082166.1"/>
    </source>
</evidence>
<proteinExistence type="predicted"/>
<evidence type="ECO:0000256" key="7">
    <source>
        <dbReference type="SAM" id="MobiDB-lite"/>
    </source>
</evidence>
<dbReference type="Gene3D" id="3.40.50.1000">
    <property type="entry name" value="HAD superfamily/HAD-like"/>
    <property type="match status" value="1"/>
</dbReference>
<dbReference type="PANTHER" id="PTHR45630">
    <property type="entry name" value="CATION-TRANSPORTING ATPASE-RELATED"/>
    <property type="match status" value="1"/>
</dbReference>
<evidence type="ECO:0000256" key="1">
    <source>
        <dbReference type="ARBA" id="ARBA00004141"/>
    </source>
</evidence>
<dbReference type="PANTHER" id="PTHR45630:SF7">
    <property type="entry name" value="ENDOPLASMIC RETICULUM TRANSMEMBRANE HELIX TRANSLOCASE"/>
    <property type="match status" value="1"/>
</dbReference>
<dbReference type="InterPro" id="IPR036412">
    <property type="entry name" value="HAD-like_sf"/>
</dbReference>
<evidence type="ECO:0000256" key="6">
    <source>
        <dbReference type="ARBA" id="ARBA00022967"/>
    </source>
</evidence>
<dbReference type="EMBL" id="JASSZA010000043">
    <property type="protein sequence ID" value="KAK2082166.1"/>
    <property type="molecule type" value="Genomic_DNA"/>
</dbReference>
<gene>
    <name evidence="8" type="ORF">P7K49_039391</name>
</gene>
<evidence type="ECO:0000256" key="3">
    <source>
        <dbReference type="ARBA" id="ARBA00022741"/>
    </source>
</evidence>
<comment type="subcellular location">
    <subcellularLocation>
        <location evidence="1">Membrane</location>
        <topology evidence="1">Multi-pass membrane protein</topology>
    </subcellularLocation>
</comment>
<evidence type="ECO:0000313" key="9">
    <source>
        <dbReference type="Proteomes" id="UP001266305"/>
    </source>
</evidence>
<dbReference type="InterPro" id="IPR001757">
    <property type="entry name" value="P_typ_ATPase"/>
</dbReference>
<dbReference type="InterPro" id="IPR006544">
    <property type="entry name" value="P-type_TPase_V"/>
</dbReference>
<organism evidence="8 9">
    <name type="scientific">Saguinus oedipus</name>
    <name type="common">Cotton-top tamarin</name>
    <name type="synonym">Oedipomidas oedipus</name>
    <dbReference type="NCBI Taxonomy" id="9490"/>
    <lineage>
        <taxon>Eukaryota</taxon>
        <taxon>Metazoa</taxon>
        <taxon>Chordata</taxon>
        <taxon>Craniata</taxon>
        <taxon>Vertebrata</taxon>
        <taxon>Euteleostomi</taxon>
        <taxon>Mammalia</taxon>
        <taxon>Eutheria</taxon>
        <taxon>Euarchontoglires</taxon>
        <taxon>Primates</taxon>
        <taxon>Haplorrhini</taxon>
        <taxon>Platyrrhini</taxon>
        <taxon>Cebidae</taxon>
        <taxon>Callitrichinae</taxon>
        <taxon>Saguinus</taxon>
    </lineage>
</organism>
<evidence type="ECO:0000256" key="2">
    <source>
        <dbReference type="ARBA" id="ARBA00022723"/>
    </source>
</evidence>
<keyword evidence="5" id="KW-0460">Magnesium</keyword>
<keyword evidence="2" id="KW-0479">Metal-binding</keyword>
<dbReference type="NCBIfam" id="TIGR01494">
    <property type="entry name" value="ATPase_P-type"/>
    <property type="match status" value="1"/>
</dbReference>
<dbReference type="SUPFAM" id="SSF56784">
    <property type="entry name" value="HAD-like"/>
    <property type="match status" value="1"/>
</dbReference>